<sequence length="135" mass="14299">MTENRRSGIRNDDGAMVMRRYLICSSSLSSLSSAEARRSGSRRSQKRAAAATAAVPRTCEAFTGCGKSGSSGCSSDYFSVSIQPDALPHGGKMKPFKYKPLGGVFIIRGPFHACRASPTVCALFSSAVQLNVSRG</sequence>
<organism evidence="2 3">
    <name type="scientific">Daphnia magna</name>
    <dbReference type="NCBI Taxonomy" id="35525"/>
    <lineage>
        <taxon>Eukaryota</taxon>
        <taxon>Metazoa</taxon>
        <taxon>Ecdysozoa</taxon>
        <taxon>Arthropoda</taxon>
        <taxon>Crustacea</taxon>
        <taxon>Branchiopoda</taxon>
        <taxon>Diplostraca</taxon>
        <taxon>Cladocera</taxon>
        <taxon>Anomopoda</taxon>
        <taxon>Daphniidae</taxon>
        <taxon>Daphnia</taxon>
    </lineage>
</organism>
<keyword evidence="3" id="KW-1185">Reference proteome</keyword>
<accession>A0ABQ9YPK1</accession>
<reference evidence="2 3" key="1">
    <citation type="journal article" date="2023" name="Nucleic Acids Res.">
        <title>The hologenome of Daphnia magna reveals possible DNA methylation and microbiome-mediated evolution of the host genome.</title>
        <authorList>
            <person name="Chaturvedi A."/>
            <person name="Li X."/>
            <person name="Dhandapani V."/>
            <person name="Marshall H."/>
            <person name="Kissane S."/>
            <person name="Cuenca-Cambronero M."/>
            <person name="Asole G."/>
            <person name="Calvet F."/>
            <person name="Ruiz-Romero M."/>
            <person name="Marangio P."/>
            <person name="Guigo R."/>
            <person name="Rago D."/>
            <person name="Mirbahai L."/>
            <person name="Eastwood N."/>
            <person name="Colbourne J.K."/>
            <person name="Zhou J."/>
            <person name="Mallon E."/>
            <person name="Orsini L."/>
        </authorList>
    </citation>
    <scope>NUCLEOTIDE SEQUENCE [LARGE SCALE GENOMIC DNA]</scope>
    <source>
        <strain evidence="2">LRV0_1</strain>
    </source>
</reference>
<comment type="caution">
    <text evidence="2">The sequence shown here is derived from an EMBL/GenBank/DDBJ whole genome shotgun (WGS) entry which is preliminary data.</text>
</comment>
<evidence type="ECO:0000256" key="1">
    <source>
        <dbReference type="SAM" id="MobiDB-lite"/>
    </source>
</evidence>
<dbReference type="Proteomes" id="UP001234178">
    <property type="component" value="Unassembled WGS sequence"/>
</dbReference>
<evidence type="ECO:0000313" key="3">
    <source>
        <dbReference type="Proteomes" id="UP001234178"/>
    </source>
</evidence>
<protein>
    <submittedName>
        <fullName evidence="2">Uncharacterized protein</fullName>
    </submittedName>
</protein>
<name>A0ABQ9YPK1_9CRUS</name>
<evidence type="ECO:0000313" key="2">
    <source>
        <dbReference type="EMBL" id="KAK4002550.1"/>
    </source>
</evidence>
<feature type="region of interest" description="Disordered" evidence="1">
    <location>
        <begin position="31"/>
        <end position="51"/>
    </location>
</feature>
<dbReference type="EMBL" id="JAOYFB010000001">
    <property type="protein sequence ID" value="KAK4002550.1"/>
    <property type="molecule type" value="Genomic_DNA"/>
</dbReference>
<gene>
    <name evidence="2" type="ORF">OUZ56_004370</name>
</gene>
<proteinExistence type="predicted"/>